<dbReference type="EnsemblPlants" id="OPUNC04G21470.1">
    <property type="protein sequence ID" value="OPUNC04G21470.1"/>
    <property type="gene ID" value="OPUNC04G21470"/>
</dbReference>
<sequence length="80" mass="8021">MAGGEAAVKIYPQDDGAKRGGNPRSPLEQASSGFSPNLGDAGAGGAVRATAAALTTAADLTVYHRDEGDGHSGSYEVRCN</sequence>
<keyword evidence="3" id="KW-1185">Reference proteome</keyword>
<feature type="region of interest" description="Disordered" evidence="1">
    <location>
        <begin position="58"/>
        <end position="80"/>
    </location>
</feature>
<dbReference type="Proteomes" id="UP000026962">
    <property type="component" value="Chromosome 4"/>
</dbReference>
<organism evidence="2">
    <name type="scientific">Oryza punctata</name>
    <name type="common">Red rice</name>
    <dbReference type="NCBI Taxonomy" id="4537"/>
    <lineage>
        <taxon>Eukaryota</taxon>
        <taxon>Viridiplantae</taxon>
        <taxon>Streptophyta</taxon>
        <taxon>Embryophyta</taxon>
        <taxon>Tracheophyta</taxon>
        <taxon>Spermatophyta</taxon>
        <taxon>Magnoliopsida</taxon>
        <taxon>Liliopsida</taxon>
        <taxon>Poales</taxon>
        <taxon>Poaceae</taxon>
        <taxon>BOP clade</taxon>
        <taxon>Oryzoideae</taxon>
        <taxon>Oryzeae</taxon>
        <taxon>Oryzinae</taxon>
        <taxon>Oryza</taxon>
    </lineage>
</organism>
<accession>A0A0E0KUP3</accession>
<evidence type="ECO:0000313" key="2">
    <source>
        <dbReference type="EnsemblPlants" id="OPUNC04G21470.1"/>
    </source>
</evidence>
<dbReference type="HOGENOM" id="CLU_2593957_0_0_1"/>
<proteinExistence type="predicted"/>
<dbReference type="AlphaFoldDB" id="A0A0E0KUP3"/>
<feature type="region of interest" description="Disordered" evidence="1">
    <location>
        <begin position="1"/>
        <end position="46"/>
    </location>
</feature>
<reference evidence="2" key="1">
    <citation type="submission" date="2015-04" db="UniProtKB">
        <authorList>
            <consortium name="EnsemblPlants"/>
        </authorList>
    </citation>
    <scope>IDENTIFICATION</scope>
</reference>
<name>A0A0E0KUP3_ORYPU</name>
<protein>
    <submittedName>
        <fullName evidence="2">Uncharacterized protein</fullName>
    </submittedName>
</protein>
<reference evidence="2" key="2">
    <citation type="submission" date="2018-05" db="EMBL/GenBank/DDBJ databases">
        <title>OpunRS2 (Oryza punctata Reference Sequence Version 2).</title>
        <authorList>
            <person name="Zhang J."/>
            <person name="Kudrna D."/>
            <person name="Lee S."/>
            <person name="Talag J."/>
            <person name="Welchert J."/>
            <person name="Wing R.A."/>
        </authorList>
    </citation>
    <scope>NUCLEOTIDE SEQUENCE [LARGE SCALE GENOMIC DNA]</scope>
</reference>
<evidence type="ECO:0000313" key="3">
    <source>
        <dbReference type="Proteomes" id="UP000026962"/>
    </source>
</evidence>
<evidence type="ECO:0000256" key="1">
    <source>
        <dbReference type="SAM" id="MobiDB-lite"/>
    </source>
</evidence>
<dbReference type="Gramene" id="OPUNC04G21470.1">
    <property type="protein sequence ID" value="OPUNC04G21470.1"/>
    <property type="gene ID" value="OPUNC04G21470"/>
</dbReference>